<feature type="transmembrane region" description="Helical" evidence="2">
    <location>
        <begin position="6"/>
        <end position="25"/>
    </location>
</feature>
<protein>
    <submittedName>
        <fullName evidence="3">Uncharacterized protein</fullName>
    </submittedName>
</protein>
<proteinExistence type="predicted"/>
<dbReference type="Proteomes" id="UP000179258">
    <property type="component" value="Unassembled WGS sequence"/>
</dbReference>
<evidence type="ECO:0000313" key="3">
    <source>
        <dbReference type="EMBL" id="OHA67390.1"/>
    </source>
</evidence>
<accession>A0A1G2R3G3</accession>
<evidence type="ECO:0000313" key="4">
    <source>
        <dbReference type="Proteomes" id="UP000179258"/>
    </source>
</evidence>
<keyword evidence="2" id="KW-0812">Transmembrane</keyword>
<dbReference type="EMBL" id="MHTX01000041">
    <property type="protein sequence ID" value="OHA67390.1"/>
    <property type="molecule type" value="Genomic_DNA"/>
</dbReference>
<gene>
    <name evidence="3" type="ORF">A3D59_01340</name>
</gene>
<evidence type="ECO:0000256" key="1">
    <source>
        <dbReference type="SAM" id="MobiDB-lite"/>
    </source>
</evidence>
<feature type="region of interest" description="Disordered" evidence="1">
    <location>
        <begin position="35"/>
        <end position="97"/>
    </location>
</feature>
<dbReference type="AlphaFoldDB" id="A0A1G2R3G3"/>
<organism evidence="3 4">
    <name type="scientific">Candidatus Wildermuthbacteria bacterium RIFCSPHIGHO2_02_FULL_47_17</name>
    <dbReference type="NCBI Taxonomy" id="1802452"/>
    <lineage>
        <taxon>Bacteria</taxon>
        <taxon>Candidatus Wildermuthiibacteriota</taxon>
    </lineage>
</organism>
<name>A0A1G2R3G3_9BACT</name>
<comment type="caution">
    <text evidence="3">The sequence shown here is derived from an EMBL/GenBank/DDBJ whole genome shotgun (WGS) entry which is preliminary data.</text>
</comment>
<evidence type="ECO:0000256" key="2">
    <source>
        <dbReference type="SAM" id="Phobius"/>
    </source>
</evidence>
<feature type="compositionally biased region" description="Polar residues" evidence="1">
    <location>
        <begin position="44"/>
        <end position="61"/>
    </location>
</feature>
<keyword evidence="2" id="KW-0472">Membrane</keyword>
<sequence>MKQEKIVIIILAAAVVVIAAGYGAWRFFGSKAQWAPQGQEEKTQAPSPQEGTQGEATSTYGTLPEIESVANPLENLPDLNPVERANPFNDIYTNPFE</sequence>
<keyword evidence="2" id="KW-1133">Transmembrane helix</keyword>
<reference evidence="3 4" key="1">
    <citation type="journal article" date="2016" name="Nat. Commun.">
        <title>Thousands of microbial genomes shed light on interconnected biogeochemical processes in an aquifer system.</title>
        <authorList>
            <person name="Anantharaman K."/>
            <person name="Brown C.T."/>
            <person name="Hug L.A."/>
            <person name="Sharon I."/>
            <person name="Castelle C.J."/>
            <person name="Probst A.J."/>
            <person name="Thomas B.C."/>
            <person name="Singh A."/>
            <person name="Wilkins M.J."/>
            <person name="Karaoz U."/>
            <person name="Brodie E.L."/>
            <person name="Williams K.H."/>
            <person name="Hubbard S.S."/>
            <person name="Banfield J.F."/>
        </authorList>
    </citation>
    <scope>NUCLEOTIDE SEQUENCE [LARGE SCALE GENOMIC DNA]</scope>
</reference>